<sequence>MDLTNPLLTSDTIQMLVSSVTGQGNEKLSELEAERLLNAIARVQAGIPTGVQNPNRTGM</sequence>
<protein>
    <submittedName>
        <fullName evidence="1">Uncharacterized protein</fullName>
    </submittedName>
</protein>
<reference evidence="1" key="1">
    <citation type="submission" date="2019-05" db="EMBL/GenBank/DDBJ databases">
        <title>Metatranscriptomic reconstruction reveals RNA viruses with the potential to shape carbon cycling in soil.</title>
        <authorList>
            <person name="Starr E.P."/>
            <person name="Nuccio E."/>
            <person name="Pett-Ridge J."/>
            <person name="Banfield J.F."/>
            <person name="Firestone M.K."/>
        </authorList>
    </citation>
    <scope>NUCLEOTIDE SEQUENCE</scope>
    <source>
        <strain evidence="1">H4_Bulk_47_scaffold_175</strain>
    </source>
</reference>
<gene>
    <name evidence="1" type="ORF">H4Bulk47175_000001</name>
</gene>
<dbReference type="EMBL" id="MN036075">
    <property type="protein sequence ID" value="QDH91197.1"/>
    <property type="molecule type" value="Genomic_RNA"/>
</dbReference>
<accession>A0A514DC58</accession>
<evidence type="ECO:0000313" key="1">
    <source>
        <dbReference type="EMBL" id="QDH91197.1"/>
    </source>
</evidence>
<proteinExistence type="predicted"/>
<organism evidence="1">
    <name type="scientific">Leviviridae sp</name>
    <dbReference type="NCBI Taxonomy" id="2027243"/>
    <lineage>
        <taxon>Viruses</taxon>
        <taxon>Riboviria</taxon>
        <taxon>Orthornavirae</taxon>
        <taxon>Lenarviricota</taxon>
        <taxon>Leviviricetes</taxon>
        <taxon>Norzivirales</taxon>
        <taxon>Fiersviridae</taxon>
    </lineage>
</organism>
<name>A0A514DC58_9VIRU</name>